<dbReference type="InterPro" id="IPR009721">
    <property type="entry name" value="O-acyltransferase_WSD1_C"/>
</dbReference>
<evidence type="ECO:0000259" key="11">
    <source>
        <dbReference type="Pfam" id="PF03007"/>
    </source>
</evidence>
<reference evidence="13 14" key="1">
    <citation type="submission" date="2018-04" db="EMBL/GenBank/DDBJ databases">
        <title>Genomic Encyclopedia of Archaeal and Bacterial Type Strains, Phase II (KMG-II): from individual species to whole genera.</title>
        <authorList>
            <person name="Goeker M."/>
        </authorList>
    </citation>
    <scope>NUCLEOTIDE SEQUENCE [LARGE SCALE GENOMIC DNA]</scope>
    <source>
        <strain evidence="13 14">DSM 5822</strain>
    </source>
</reference>
<dbReference type="InterPro" id="IPR023213">
    <property type="entry name" value="CAT-like_dom_sf"/>
</dbReference>
<dbReference type="InterPro" id="IPR045034">
    <property type="entry name" value="O-acyltransferase_WSD1-like"/>
</dbReference>
<dbReference type="AlphaFoldDB" id="A0A2T5IUH0"/>
<dbReference type="PANTHER" id="PTHR31650:SF1">
    <property type="entry name" value="WAX ESTER SYNTHASE_DIACYLGLYCEROL ACYLTRANSFERASE 4-RELATED"/>
    <property type="match status" value="1"/>
</dbReference>
<evidence type="ECO:0000256" key="5">
    <source>
        <dbReference type="ARBA" id="ARBA00022516"/>
    </source>
</evidence>
<dbReference type="GO" id="GO:0005886">
    <property type="term" value="C:plasma membrane"/>
    <property type="evidence" value="ECO:0007669"/>
    <property type="project" value="TreeGrafter"/>
</dbReference>
<keyword evidence="14" id="KW-1185">Reference proteome</keyword>
<comment type="similarity">
    <text evidence="3">Belongs to the long-chain O-acyltransferase family.</text>
</comment>
<dbReference type="GO" id="GO:0004144">
    <property type="term" value="F:diacylglycerol O-acyltransferase activity"/>
    <property type="evidence" value="ECO:0007669"/>
    <property type="project" value="UniProtKB-EC"/>
</dbReference>
<proteinExistence type="inferred from homology"/>
<dbReference type="SUPFAM" id="SSF52777">
    <property type="entry name" value="CoA-dependent acyltransferases"/>
    <property type="match status" value="2"/>
</dbReference>
<evidence type="ECO:0000256" key="10">
    <source>
        <dbReference type="ARBA" id="ARBA00048109"/>
    </source>
</evidence>
<evidence type="ECO:0000313" key="14">
    <source>
        <dbReference type="Proteomes" id="UP000244223"/>
    </source>
</evidence>
<dbReference type="Pfam" id="PF06974">
    <property type="entry name" value="WS_DGAT_C"/>
    <property type="match status" value="1"/>
</dbReference>
<comment type="pathway">
    <text evidence="2">Lipid metabolism.</text>
</comment>
<dbReference type="GO" id="GO:0019432">
    <property type="term" value="P:triglyceride biosynthetic process"/>
    <property type="evidence" value="ECO:0007669"/>
    <property type="project" value="UniProtKB-UniPathway"/>
</dbReference>
<feature type="domain" description="O-acyltransferase WSD1-like N-terminal" evidence="11">
    <location>
        <begin position="7"/>
        <end position="272"/>
    </location>
</feature>
<dbReference type="GO" id="GO:0001666">
    <property type="term" value="P:response to hypoxia"/>
    <property type="evidence" value="ECO:0007669"/>
    <property type="project" value="TreeGrafter"/>
</dbReference>
<evidence type="ECO:0000256" key="4">
    <source>
        <dbReference type="ARBA" id="ARBA00013244"/>
    </source>
</evidence>
<dbReference type="GO" id="GO:0051701">
    <property type="term" value="P:biological process involved in interaction with host"/>
    <property type="evidence" value="ECO:0007669"/>
    <property type="project" value="TreeGrafter"/>
</dbReference>
<evidence type="ECO:0000256" key="1">
    <source>
        <dbReference type="ARBA" id="ARBA00004771"/>
    </source>
</evidence>
<dbReference type="InterPro" id="IPR004255">
    <property type="entry name" value="O-acyltransferase_WSD1_N"/>
</dbReference>
<dbReference type="Pfam" id="PF03007">
    <property type="entry name" value="WS_DGAT_cat"/>
    <property type="match status" value="1"/>
</dbReference>
<evidence type="ECO:0000256" key="8">
    <source>
        <dbReference type="ARBA" id="ARBA00023098"/>
    </source>
</evidence>
<sequence>MAVGKRLNSLDWSFLAGETRESMMHVGGLMTFSPPADEQPDFLRRLMDEVRNQTKVYSPWNLKLRHPEFLAHPLQAWVEDKQFDVEYHIRRSALPSPGDERELGILVSRLHSHNIDFHRPPWEVHFIEGLEDGRFAIYFKVHHALIDGYTGIKILSRSFSTNPDERDTPLFFVLPPIPRAPKQHDEQAPTLEHLWQGVQSQLDATRGAGRALAEVIKAARQDKRELVVPMQAPKSPLNQKISRNRRFATQQFATERLKAVAKAAHGTLNDVVLAICAGALRRFLQEQANLPQEPLTVMLPVNIRPKDDPGGGNAVGAILASLATDIADPLTRIQMIIHSTTKAKEQLQGMSKSAIMQFSSMLMAPMLLSQIPGAAGRVRPAFNLAISNVPGPDKALYFRGYRLDSYYPVSIPFLGYGLNITVVTYVDTLNFGFIGCRDTVPHLQRLAVYSRDALEELERVCAITA</sequence>
<dbReference type="GO" id="GO:0006071">
    <property type="term" value="P:glycerol metabolic process"/>
    <property type="evidence" value="ECO:0007669"/>
    <property type="project" value="UniProtKB-KW"/>
</dbReference>
<gene>
    <name evidence="13" type="ORF">C8N29_11819</name>
</gene>
<dbReference type="Proteomes" id="UP000244223">
    <property type="component" value="Unassembled WGS sequence"/>
</dbReference>
<evidence type="ECO:0000256" key="3">
    <source>
        <dbReference type="ARBA" id="ARBA00009587"/>
    </source>
</evidence>
<protein>
    <recommendedName>
        <fullName evidence="4">diacylglycerol O-acyltransferase</fullName>
        <ecNumber evidence="4">2.3.1.20</ecNumber>
    </recommendedName>
</protein>
<dbReference type="UniPathway" id="UPA00282"/>
<dbReference type="Gene3D" id="3.30.559.10">
    <property type="entry name" value="Chloramphenicol acetyltransferase-like domain"/>
    <property type="match status" value="1"/>
</dbReference>
<keyword evidence="5" id="KW-0444">Lipid biosynthesis</keyword>
<evidence type="ECO:0000256" key="6">
    <source>
        <dbReference type="ARBA" id="ARBA00022679"/>
    </source>
</evidence>
<accession>A0A2T5IUH0</accession>
<keyword evidence="7" id="KW-0319">Glycerol metabolism</keyword>
<keyword evidence="8" id="KW-0443">Lipid metabolism</keyword>
<comment type="caution">
    <text evidence="13">The sequence shown here is derived from an EMBL/GenBank/DDBJ whole genome shotgun (WGS) entry which is preliminary data.</text>
</comment>
<evidence type="ECO:0000259" key="12">
    <source>
        <dbReference type="Pfam" id="PF06974"/>
    </source>
</evidence>
<keyword evidence="6 13" id="KW-0808">Transferase</keyword>
<dbReference type="NCBIfam" id="TIGR02946">
    <property type="entry name" value="acyl_WS_DGAT"/>
    <property type="match status" value="1"/>
</dbReference>
<dbReference type="PANTHER" id="PTHR31650">
    <property type="entry name" value="O-ACYLTRANSFERASE (WSD1-LIKE) FAMILY PROTEIN"/>
    <property type="match status" value="1"/>
</dbReference>
<name>A0A2T5IUH0_9GAMM</name>
<dbReference type="RefSeq" id="WP_107866742.1">
    <property type="nucleotide sequence ID" value="NZ_QAON01000018.1"/>
</dbReference>
<evidence type="ECO:0000256" key="2">
    <source>
        <dbReference type="ARBA" id="ARBA00005189"/>
    </source>
</evidence>
<dbReference type="OrthoDB" id="139187at2"/>
<dbReference type="Gene3D" id="3.30.559.30">
    <property type="entry name" value="Nonribosomal peptide synthetase, condensation domain"/>
    <property type="match status" value="1"/>
</dbReference>
<dbReference type="GO" id="GO:0071731">
    <property type="term" value="P:response to nitric oxide"/>
    <property type="evidence" value="ECO:0007669"/>
    <property type="project" value="TreeGrafter"/>
</dbReference>
<evidence type="ECO:0000313" key="13">
    <source>
        <dbReference type="EMBL" id="PTQ87524.1"/>
    </source>
</evidence>
<dbReference type="InterPro" id="IPR014292">
    <property type="entry name" value="Acyl_transf_WS/DGAT"/>
</dbReference>
<evidence type="ECO:0000256" key="7">
    <source>
        <dbReference type="ARBA" id="ARBA00022798"/>
    </source>
</evidence>
<dbReference type="EC" id="2.3.1.20" evidence="4"/>
<comment type="catalytic activity">
    <reaction evidence="10">
        <text>an acyl-CoA + a 1,2-diacyl-sn-glycerol = a triacyl-sn-glycerol + CoA</text>
        <dbReference type="Rhea" id="RHEA:10868"/>
        <dbReference type="ChEBI" id="CHEBI:17815"/>
        <dbReference type="ChEBI" id="CHEBI:57287"/>
        <dbReference type="ChEBI" id="CHEBI:58342"/>
        <dbReference type="ChEBI" id="CHEBI:64615"/>
        <dbReference type="EC" id="2.3.1.20"/>
    </reaction>
</comment>
<dbReference type="EMBL" id="QAON01000018">
    <property type="protein sequence ID" value="PTQ87524.1"/>
    <property type="molecule type" value="Genomic_DNA"/>
</dbReference>
<organism evidence="13 14">
    <name type="scientific">Agitococcus lubricus</name>
    <dbReference type="NCBI Taxonomy" id="1077255"/>
    <lineage>
        <taxon>Bacteria</taxon>
        <taxon>Pseudomonadati</taxon>
        <taxon>Pseudomonadota</taxon>
        <taxon>Gammaproteobacteria</taxon>
        <taxon>Moraxellales</taxon>
        <taxon>Moraxellaceae</taxon>
        <taxon>Agitococcus</taxon>
    </lineage>
</organism>
<evidence type="ECO:0000256" key="9">
    <source>
        <dbReference type="ARBA" id="ARBA00023315"/>
    </source>
</evidence>
<keyword evidence="9 13" id="KW-0012">Acyltransferase</keyword>
<comment type="pathway">
    <text evidence="1">Glycerolipid metabolism; triacylglycerol biosynthesis.</text>
</comment>
<feature type="domain" description="O-acyltransferase WSD1 C-terminal" evidence="12">
    <location>
        <begin position="312"/>
        <end position="457"/>
    </location>
</feature>